<evidence type="ECO:0000256" key="6">
    <source>
        <dbReference type="ARBA" id="ARBA00022833"/>
    </source>
</evidence>
<dbReference type="GO" id="GO:0008721">
    <property type="term" value="F:D-serine ammonia-lyase activity"/>
    <property type="evidence" value="ECO:0007669"/>
    <property type="project" value="UniProtKB-EC"/>
</dbReference>
<dbReference type="SUPFAM" id="SSF51419">
    <property type="entry name" value="PLP-binding barrel"/>
    <property type="match status" value="1"/>
</dbReference>
<dbReference type="Pfam" id="PF01168">
    <property type="entry name" value="Ala_racemase_N"/>
    <property type="match status" value="1"/>
</dbReference>
<dbReference type="InterPro" id="IPR051466">
    <property type="entry name" value="D-amino_acid_metab_enzyme"/>
</dbReference>
<dbReference type="STRING" id="984485.A0A1E4RHQ7"/>
<dbReference type="Gene3D" id="3.20.20.10">
    <property type="entry name" value="Alanine racemase"/>
    <property type="match status" value="1"/>
</dbReference>
<evidence type="ECO:0000256" key="13">
    <source>
        <dbReference type="ARBA" id="ARBA00075219"/>
    </source>
</evidence>
<evidence type="ECO:0000256" key="5">
    <source>
        <dbReference type="ARBA" id="ARBA00022723"/>
    </source>
</evidence>
<evidence type="ECO:0000259" key="15">
    <source>
        <dbReference type="SMART" id="SM01119"/>
    </source>
</evidence>
<dbReference type="GO" id="GO:0009636">
    <property type="term" value="P:response to toxic substance"/>
    <property type="evidence" value="ECO:0007669"/>
    <property type="project" value="UniProtKB-KW"/>
</dbReference>
<dbReference type="Pfam" id="PF14031">
    <property type="entry name" value="D-ser_dehydrat"/>
    <property type="match status" value="1"/>
</dbReference>
<dbReference type="InterPro" id="IPR029066">
    <property type="entry name" value="PLP-binding_barrel"/>
</dbReference>
<dbReference type="Gene3D" id="2.40.37.20">
    <property type="entry name" value="D-serine dehydratase-like domain"/>
    <property type="match status" value="1"/>
</dbReference>
<dbReference type="GO" id="GO:0046872">
    <property type="term" value="F:metal ion binding"/>
    <property type="evidence" value="ECO:0007669"/>
    <property type="project" value="UniProtKB-KW"/>
</dbReference>
<dbReference type="PANTHER" id="PTHR28004:SF2">
    <property type="entry name" value="D-SERINE DEHYDRATASE"/>
    <property type="match status" value="1"/>
</dbReference>
<evidence type="ECO:0000313" key="16">
    <source>
        <dbReference type="EMBL" id="ODV66746.1"/>
    </source>
</evidence>
<evidence type="ECO:0000256" key="9">
    <source>
        <dbReference type="ARBA" id="ARBA00051198"/>
    </source>
</evidence>
<comment type="cofactor">
    <cofactor evidence="2">
        <name>Zn(2+)</name>
        <dbReference type="ChEBI" id="CHEBI:29105"/>
    </cofactor>
</comment>
<evidence type="ECO:0000256" key="11">
    <source>
        <dbReference type="ARBA" id="ARBA00066349"/>
    </source>
</evidence>
<evidence type="ECO:0000256" key="10">
    <source>
        <dbReference type="ARBA" id="ARBA00055764"/>
    </source>
</evidence>
<comment type="function">
    <text evidence="10">Catalyzes the conversion of D-serine to pyruvate and ammonia. May play a role in D-serine detoxification.</text>
</comment>
<evidence type="ECO:0000256" key="7">
    <source>
        <dbReference type="ARBA" id="ARBA00022898"/>
    </source>
</evidence>
<dbReference type="InterPro" id="IPR001608">
    <property type="entry name" value="Ala_racemase_N"/>
</dbReference>
<dbReference type="FunFam" id="3.20.20.10:FF:000016">
    <property type="entry name" value="D-serine dehydratase"/>
    <property type="match status" value="1"/>
</dbReference>
<keyword evidence="7" id="KW-0663">Pyridoxal phosphate</keyword>
<organism evidence="16 17">
    <name type="scientific">Hyphopichia burtonii NRRL Y-1933</name>
    <dbReference type="NCBI Taxonomy" id="984485"/>
    <lineage>
        <taxon>Eukaryota</taxon>
        <taxon>Fungi</taxon>
        <taxon>Dikarya</taxon>
        <taxon>Ascomycota</taxon>
        <taxon>Saccharomycotina</taxon>
        <taxon>Pichiomycetes</taxon>
        <taxon>Debaryomycetaceae</taxon>
        <taxon>Hyphopichia</taxon>
    </lineage>
</organism>
<evidence type="ECO:0000313" key="17">
    <source>
        <dbReference type="Proteomes" id="UP000095085"/>
    </source>
</evidence>
<evidence type="ECO:0000256" key="1">
    <source>
        <dbReference type="ARBA" id="ARBA00001933"/>
    </source>
</evidence>
<evidence type="ECO:0000256" key="3">
    <source>
        <dbReference type="ARBA" id="ARBA00005323"/>
    </source>
</evidence>
<keyword evidence="6" id="KW-0862">Zinc</keyword>
<keyword evidence="4" id="KW-0216">Detoxification</keyword>
<name>A0A1E4RHQ7_9ASCO</name>
<feature type="domain" description="D-serine dehydratase-like" evidence="15">
    <location>
        <begin position="300"/>
        <end position="402"/>
    </location>
</feature>
<evidence type="ECO:0000256" key="14">
    <source>
        <dbReference type="SAM" id="Coils"/>
    </source>
</evidence>
<dbReference type="EC" id="4.3.1.18" evidence="11"/>
<comment type="similarity">
    <text evidence="3">Belongs to the DSD1 family.</text>
</comment>
<proteinExistence type="inferred from homology"/>
<feature type="coiled-coil region" evidence="14">
    <location>
        <begin position="116"/>
        <end position="143"/>
    </location>
</feature>
<dbReference type="InterPro" id="IPR042208">
    <property type="entry name" value="D-ser_dehydrat-like_sf"/>
</dbReference>
<dbReference type="EMBL" id="KV454542">
    <property type="protein sequence ID" value="ODV66746.1"/>
    <property type="molecule type" value="Genomic_DNA"/>
</dbReference>
<evidence type="ECO:0000256" key="4">
    <source>
        <dbReference type="ARBA" id="ARBA00022575"/>
    </source>
</evidence>
<dbReference type="CDD" id="cd06817">
    <property type="entry name" value="PLPDE_III_DSD"/>
    <property type="match status" value="1"/>
</dbReference>
<keyword evidence="17" id="KW-1185">Reference proteome</keyword>
<comment type="catalytic activity">
    <reaction evidence="9">
        <text>D-serine = pyruvate + NH4(+)</text>
        <dbReference type="Rhea" id="RHEA:13977"/>
        <dbReference type="ChEBI" id="CHEBI:15361"/>
        <dbReference type="ChEBI" id="CHEBI:28938"/>
        <dbReference type="ChEBI" id="CHEBI:35247"/>
        <dbReference type="EC" id="4.3.1.18"/>
    </reaction>
    <physiologicalReaction direction="left-to-right" evidence="9">
        <dbReference type="Rhea" id="RHEA:13978"/>
    </physiologicalReaction>
</comment>
<protein>
    <recommendedName>
        <fullName evidence="12">D-serine dehydratase</fullName>
        <ecNumber evidence="11">4.3.1.18</ecNumber>
    </recommendedName>
    <alternativeName>
        <fullName evidence="13">D-serine deaminase</fullName>
    </alternativeName>
</protein>
<comment type="cofactor">
    <cofactor evidence="1">
        <name>pyridoxal 5'-phosphate</name>
        <dbReference type="ChEBI" id="CHEBI:597326"/>
    </cofactor>
</comment>
<gene>
    <name evidence="16" type="ORF">HYPBUDRAFT_7129</name>
</gene>
<dbReference type="OrthoDB" id="20198at2759"/>
<dbReference type="SMART" id="SM01119">
    <property type="entry name" value="D-ser_dehydrat"/>
    <property type="match status" value="1"/>
</dbReference>
<evidence type="ECO:0000256" key="12">
    <source>
        <dbReference type="ARBA" id="ARBA00069616"/>
    </source>
</evidence>
<dbReference type="AlphaFoldDB" id="A0A1E4RHQ7"/>
<dbReference type="PANTHER" id="PTHR28004">
    <property type="entry name" value="ZGC:162816-RELATED"/>
    <property type="match status" value="1"/>
</dbReference>
<dbReference type="InterPro" id="IPR026956">
    <property type="entry name" value="D-ser_dehydrat-like_dom"/>
</dbReference>
<accession>A0A1E4RHQ7</accession>
<keyword evidence="8" id="KW-0456">Lyase</keyword>
<keyword evidence="5" id="KW-0479">Metal-binding</keyword>
<dbReference type="Proteomes" id="UP000095085">
    <property type="component" value="Unassembled WGS sequence"/>
</dbReference>
<dbReference type="RefSeq" id="XP_020075813.1">
    <property type="nucleotide sequence ID" value="XM_020223635.1"/>
</dbReference>
<sequence length="417" mass="46605">MKYPYQFGGFPSKEELLKAYGGKSVQDLPTPSILIDETVFTRNCSRMLENAKELNVDFRPHVKTHKTLEGTLLQLGEASNHKTNKIVVSTLAEAWGLKPLIEEGKIKDVLFSLPVVQSRLEELAELSENVENLRLMLDNVEQLDILKNFRVKRGEMKKWSIFIKINMGTDRAGLINDTIELQKTLEYALSDEIKKHVQIYGFYCHAGHSYKSKSIEEAKSFLVEEITHANKAAKMAISIDPSLRLQLSVGATPTAHSSANFKNLLDGIDLVGQVELHAGNYPCCDLQQVSTNCIGQEDVSLKLLAEVVSSYPKRGSTLPGEQLINAGVIALAREPGPMKGFGKIISPELYQDWIVGRLSQEHGILEPTREGVNFIPLGTKIEIVPQHSCITAASHTWYFIIDKNNKVKDIWIPLQGW</sequence>
<dbReference type="GeneID" id="30998184"/>
<dbReference type="GO" id="GO:0036088">
    <property type="term" value="P:D-serine catabolic process"/>
    <property type="evidence" value="ECO:0007669"/>
    <property type="project" value="TreeGrafter"/>
</dbReference>
<evidence type="ECO:0000256" key="8">
    <source>
        <dbReference type="ARBA" id="ARBA00023239"/>
    </source>
</evidence>
<evidence type="ECO:0000256" key="2">
    <source>
        <dbReference type="ARBA" id="ARBA00001947"/>
    </source>
</evidence>
<keyword evidence="14" id="KW-0175">Coiled coil</keyword>
<reference evidence="17" key="1">
    <citation type="submission" date="2016-05" db="EMBL/GenBank/DDBJ databases">
        <title>Comparative genomics of biotechnologically important yeasts.</title>
        <authorList>
            <consortium name="DOE Joint Genome Institute"/>
            <person name="Riley R."/>
            <person name="Haridas S."/>
            <person name="Wolfe K.H."/>
            <person name="Lopes M.R."/>
            <person name="Hittinger C.T."/>
            <person name="Goker M."/>
            <person name="Salamov A."/>
            <person name="Wisecaver J."/>
            <person name="Long T.M."/>
            <person name="Aerts A.L."/>
            <person name="Barry K."/>
            <person name="Choi C."/>
            <person name="Clum A."/>
            <person name="Coughlan A.Y."/>
            <person name="Deshpande S."/>
            <person name="Douglass A.P."/>
            <person name="Hanson S.J."/>
            <person name="Klenk H.-P."/>
            <person name="Labutti K."/>
            <person name="Lapidus A."/>
            <person name="Lindquist E."/>
            <person name="Lipzen A."/>
            <person name="Meier-Kolthoff J.P."/>
            <person name="Ohm R.A."/>
            <person name="Otillar R.P."/>
            <person name="Pangilinan J."/>
            <person name="Peng Y."/>
            <person name="Rokas A."/>
            <person name="Rosa C.A."/>
            <person name="Scheuner C."/>
            <person name="Sibirny A.A."/>
            <person name="Slot J.C."/>
            <person name="Stielow J.B."/>
            <person name="Sun H."/>
            <person name="Kurtzman C.P."/>
            <person name="Blackwell M."/>
            <person name="Grigoriev I.V."/>
            <person name="Jeffries T.W."/>
        </authorList>
    </citation>
    <scope>NUCLEOTIDE SEQUENCE [LARGE SCALE GENOMIC DNA]</scope>
    <source>
        <strain evidence="17">NRRL Y-1933</strain>
    </source>
</reference>